<dbReference type="Proteomes" id="UP001189429">
    <property type="component" value="Unassembled WGS sequence"/>
</dbReference>
<gene>
    <name evidence="2" type="ORF">PCOR1329_LOCUS43858</name>
</gene>
<sequence length="207" mass="21930">MCRPRFSPECVQTALHSGAGGRSREAPPAPPSRAAPSRPSRCNAPPTGETTRGKEGGDAQTSLVATCMLCSGSQRHGTRWGDVTLGRKLRGPRREKGASSRVWAGWPTRETASQCSTGGGGGGEASAVGHFLAAPGRTGMREKTAPHRGAQARHSSRGHRTTRPRQGRCDVRCQRLRRRAGRTRWNSTCASSTPTAAQADAPLCHVS</sequence>
<accession>A0ABN9TZJ9</accession>
<keyword evidence="3" id="KW-1185">Reference proteome</keyword>
<feature type="compositionally biased region" description="Basic residues" evidence="1">
    <location>
        <begin position="150"/>
        <end position="166"/>
    </location>
</feature>
<evidence type="ECO:0000313" key="2">
    <source>
        <dbReference type="EMBL" id="CAK0851800.1"/>
    </source>
</evidence>
<name>A0ABN9TZJ9_9DINO</name>
<feature type="region of interest" description="Disordered" evidence="1">
    <location>
        <begin position="184"/>
        <end position="207"/>
    </location>
</feature>
<feature type="region of interest" description="Disordered" evidence="1">
    <location>
        <begin position="1"/>
        <end position="58"/>
    </location>
</feature>
<dbReference type="EMBL" id="CAUYUJ010015272">
    <property type="protein sequence ID" value="CAK0851800.1"/>
    <property type="molecule type" value="Genomic_DNA"/>
</dbReference>
<proteinExistence type="predicted"/>
<evidence type="ECO:0000313" key="3">
    <source>
        <dbReference type="Proteomes" id="UP001189429"/>
    </source>
</evidence>
<comment type="caution">
    <text evidence="2">The sequence shown here is derived from an EMBL/GenBank/DDBJ whole genome shotgun (WGS) entry which is preliminary data.</text>
</comment>
<feature type="region of interest" description="Disordered" evidence="1">
    <location>
        <begin position="139"/>
        <end position="167"/>
    </location>
</feature>
<evidence type="ECO:0000256" key="1">
    <source>
        <dbReference type="SAM" id="MobiDB-lite"/>
    </source>
</evidence>
<protein>
    <submittedName>
        <fullName evidence="2">Uncharacterized protein</fullName>
    </submittedName>
</protein>
<feature type="compositionally biased region" description="Polar residues" evidence="1">
    <location>
        <begin position="184"/>
        <end position="196"/>
    </location>
</feature>
<organism evidence="2 3">
    <name type="scientific">Prorocentrum cordatum</name>
    <dbReference type="NCBI Taxonomy" id="2364126"/>
    <lineage>
        <taxon>Eukaryota</taxon>
        <taxon>Sar</taxon>
        <taxon>Alveolata</taxon>
        <taxon>Dinophyceae</taxon>
        <taxon>Prorocentrales</taxon>
        <taxon>Prorocentraceae</taxon>
        <taxon>Prorocentrum</taxon>
    </lineage>
</organism>
<feature type="compositionally biased region" description="Low complexity" evidence="1">
    <location>
        <begin position="34"/>
        <end position="46"/>
    </location>
</feature>
<reference evidence="2" key="1">
    <citation type="submission" date="2023-10" db="EMBL/GenBank/DDBJ databases">
        <authorList>
            <person name="Chen Y."/>
            <person name="Shah S."/>
            <person name="Dougan E. K."/>
            <person name="Thang M."/>
            <person name="Chan C."/>
        </authorList>
    </citation>
    <scope>NUCLEOTIDE SEQUENCE [LARGE SCALE GENOMIC DNA]</scope>
</reference>